<feature type="region of interest" description="Disordered" evidence="1">
    <location>
        <begin position="112"/>
        <end position="220"/>
    </location>
</feature>
<evidence type="ECO:0000256" key="1">
    <source>
        <dbReference type="SAM" id="MobiDB-lite"/>
    </source>
</evidence>
<keyword evidence="3" id="KW-1185">Reference proteome</keyword>
<sequence length="296" mass="32345">MFTLKSLSPSRASLSIPSPGGRSNPSTPNRSNPASPSTSPIGRSPSSESGYFPTVTTPAGRITKSRPIGKEEAFKTVKNLEDVLNAWNEYRLAIANVGKAGRKLAGALKDLASGGGGGGEKIDLASQTIRPTANISKPSISTSTTSSTSTIPDAPQGRRPIPSGLVVTPNDSESPKGPRNRDRTREAERPISRYEDARPVAAANSPERARPAPIPIQGYNSRRSVSNMVNELQSRQPDEGYYKQPLPHLYQPQHQVSNRSFSSYYTDPRERSFQHHQNHQTFIRGCELCEMDYERM</sequence>
<feature type="compositionally biased region" description="Polar residues" evidence="1">
    <location>
        <begin position="125"/>
        <end position="138"/>
    </location>
</feature>
<reference evidence="2 3" key="1">
    <citation type="submission" date="2024-01" db="EMBL/GenBank/DDBJ databases">
        <title>Comparative genomics of Cryptococcus and Kwoniella reveals pathogenesis evolution and contrasting modes of karyotype evolution via chromosome fusion or intercentromeric recombination.</title>
        <authorList>
            <person name="Coelho M.A."/>
            <person name="David-Palma M."/>
            <person name="Shea T."/>
            <person name="Bowers K."/>
            <person name="McGinley-Smith S."/>
            <person name="Mohammad A.W."/>
            <person name="Gnirke A."/>
            <person name="Yurkov A.M."/>
            <person name="Nowrousian M."/>
            <person name="Sun S."/>
            <person name="Cuomo C.A."/>
            <person name="Heitman J."/>
        </authorList>
    </citation>
    <scope>NUCLEOTIDE SEQUENCE [LARGE SCALE GENOMIC DNA]</scope>
    <source>
        <strain evidence="2 3">PYCC6329</strain>
    </source>
</reference>
<protein>
    <submittedName>
        <fullName evidence="2">Uncharacterized protein</fullName>
    </submittedName>
</protein>
<dbReference type="RefSeq" id="XP_066087805.1">
    <property type="nucleotide sequence ID" value="XM_066231708.1"/>
</dbReference>
<feature type="compositionally biased region" description="Basic and acidic residues" evidence="1">
    <location>
        <begin position="173"/>
        <end position="198"/>
    </location>
</feature>
<evidence type="ECO:0000313" key="3">
    <source>
        <dbReference type="Proteomes" id="UP001358614"/>
    </source>
</evidence>
<organism evidence="2 3">
    <name type="scientific">Kwoniella europaea PYCC6329</name>
    <dbReference type="NCBI Taxonomy" id="1423913"/>
    <lineage>
        <taxon>Eukaryota</taxon>
        <taxon>Fungi</taxon>
        <taxon>Dikarya</taxon>
        <taxon>Basidiomycota</taxon>
        <taxon>Agaricomycotina</taxon>
        <taxon>Tremellomycetes</taxon>
        <taxon>Tremellales</taxon>
        <taxon>Cryptococcaceae</taxon>
        <taxon>Kwoniella</taxon>
    </lineage>
</organism>
<dbReference type="EMBL" id="CP144091">
    <property type="protein sequence ID" value="WWD09838.1"/>
    <property type="molecule type" value="Genomic_DNA"/>
</dbReference>
<gene>
    <name evidence="2" type="ORF">V865_007966</name>
</gene>
<feature type="compositionally biased region" description="Low complexity" evidence="1">
    <location>
        <begin position="139"/>
        <end position="151"/>
    </location>
</feature>
<feature type="region of interest" description="Disordered" evidence="1">
    <location>
        <begin position="1"/>
        <end position="67"/>
    </location>
</feature>
<evidence type="ECO:0000313" key="2">
    <source>
        <dbReference type="EMBL" id="WWD09838.1"/>
    </source>
</evidence>
<proteinExistence type="predicted"/>
<dbReference type="Proteomes" id="UP001358614">
    <property type="component" value="Chromosome 3"/>
</dbReference>
<dbReference type="AlphaFoldDB" id="A0AAX4KU16"/>
<dbReference type="KEGG" id="ker:91106767"/>
<accession>A0AAX4KU16</accession>
<feature type="compositionally biased region" description="Polar residues" evidence="1">
    <location>
        <begin position="1"/>
        <end position="57"/>
    </location>
</feature>
<name>A0AAX4KU16_9TREE</name>
<dbReference type="GeneID" id="91106767"/>